<evidence type="ECO:0000256" key="2">
    <source>
        <dbReference type="SAM" id="Phobius"/>
    </source>
</evidence>
<protein>
    <submittedName>
        <fullName evidence="3">Uncharacterized protein</fullName>
    </submittedName>
</protein>
<dbReference type="EMBL" id="HBGW01096978">
    <property type="protein sequence ID" value="CAD9643727.1"/>
    <property type="molecule type" value="Transcribed_RNA"/>
</dbReference>
<feature type="compositionally biased region" description="Pro residues" evidence="1">
    <location>
        <begin position="34"/>
        <end position="43"/>
    </location>
</feature>
<dbReference type="Pfam" id="PF04749">
    <property type="entry name" value="PLAC8"/>
    <property type="match status" value="1"/>
</dbReference>
<accession>A0A6U8X510</accession>
<feature type="region of interest" description="Disordered" evidence="1">
    <location>
        <begin position="1"/>
        <end position="47"/>
    </location>
</feature>
<name>A0A6U8X510_9DINO</name>
<feature type="compositionally biased region" description="Low complexity" evidence="1">
    <location>
        <begin position="1"/>
        <end position="10"/>
    </location>
</feature>
<keyword evidence="2" id="KW-0812">Transmembrane</keyword>
<dbReference type="AlphaFoldDB" id="A0A6U8X510"/>
<dbReference type="InterPro" id="IPR006461">
    <property type="entry name" value="PLAC_motif_containing"/>
</dbReference>
<feature type="transmembrane region" description="Helical" evidence="2">
    <location>
        <begin position="112"/>
        <end position="137"/>
    </location>
</feature>
<sequence>MASPPGDGAPAAGGYGTTEATPPPGQEAMTVAPPSAPPPPDPPRPLDEAPAAQKFFGEWAFSTFGCCFDPLYSCFFCWCYPVALVLRVASIVEKVGKMNVPIIGSVDRSNALVLGIAAVALSWLGGIPYLFFVFVIYKGVQARFAIREGDVSACCHVVFCPCCTWIKLGRHVDAYSEALGEP</sequence>
<organism evidence="3">
    <name type="scientific">Zooxanthella nutricula</name>
    <dbReference type="NCBI Taxonomy" id="1333877"/>
    <lineage>
        <taxon>Eukaryota</taxon>
        <taxon>Sar</taxon>
        <taxon>Alveolata</taxon>
        <taxon>Dinophyceae</taxon>
        <taxon>Peridiniales</taxon>
        <taxon>Peridiniales incertae sedis</taxon>
        <taxon>Zooxanthella</taxon>
    </lineage>
</organism>
<keyword evidence="2" id="KW-1133">Transmembrane helix</keyword>
<evidence type="ECO:0000313" key="3">
    <source>
        <dbReference type="EMBL" id="CAD9643727.1"/>
    </source>
</evidence>
<gene>
    <name evidence="3" type="ORF">BRAN1462_LOCUS61549</name>
</gene>
<proteinExistence type="predicted"/>
<evidence type="ECO:0000256" key="1">
    <source>
        <dbReference type="SAM" id="MobiDB-lite"/>
    </source>
</evidence>
<keyword evidence="2" id="KW-0472">Membrane</keyword>
<reference evidence="3" key="1">
    <citation type="submission" date="2021-01" db="EMBL/GenBank/DDBJ databases">
        <authorList>
            <person name="Corre E."/>
            <person name="Pelletier E."/>
            <person name="Niang G."/>
            <person name="Scheremetjew M."/>
            <person name="Finn R."/>
            <person name="Kale V."/>
            <person name="Holt S."/>
            <person name="Cochrane G."/>
            <person name="Meng A."/>
            <person name="Brown T."/>
            <person name="Cohen L."/>
        </authorList>
    </citation>
    <scope>NUCLEOTIDE SEQUENCE</scope>
    <source>
        <strain evidence="3">RCC3387</strain>
    </source>
</reference>